<dbReference type="Proteomes" id="UP001732720">
    <property type="component" value="Chromosome 3"/>
</dbReference>
<dbReference type="OrthoDB" id="10002433at2759"/>
<dbReference type="InterPro" id="IPR016054">
    <property type="entry name" value="LY6_UPA_recep-like"/>
</dbReference>
<dbReference type="Ensembl" id="ENSCCNT00000025355.1">
    <property type="protein sequence ID" value="ENSCCNP00000019572.1"/>
    <property type="gene ID" value="ENSCCNG00000019656.1"/>
</dbReference>
<keyword evidence="5" id="KW-0325">Glycoprotein</keyword>
<evidence type="ECO:0000259" key="7">
    <source>
        <dbReference type="SMART" id="SM00134"/>
    </source>
</evidence>
<protein>
    <submittedName>
        <fullName evidence="10">Lymphocyte antigen 6D-like</fullName>
    </submittedName>
</protein>
<gene>
    <name evidence="8 10" type="primary">LOC109702277</name>
</gene>
<reference evidence="10" key="2">
    <citation type="submission" date="2025-04" db="UniProtKB">
        <authorList>
            <consortium name="RefSeq"/>
        </authorList>
    </citation>
    <scope>IDENTIFICATION</scope>
    <source>
        <tissue evidence="10">Leukocyte</tissue>
    </source>
</reference>
<dbReference type="Gene3D" id="2.10.60.10">
    <property type="entry name" value="CD59"/>
    <property type="match status" value="1"/>
</dbReference>
<dbReference type="PANTHER" id="PTHR16983">
    <property type="entry name" value="UPAR/LY6 DOMAIN-CONTAINING PROTEIN"/>
    <property type="match status" value="1"/>
</dbReference>
<accession>A0A8C0X0U1</accession>
<evidence type="ECO:0000256" key="5">
    <source>
        <dbReference type="ARBA" id="ARBA00023180"/>
    </source>
</evidence>
<evidence type="ECO:0000256" key="6">
    <source>
        <dbReference type="SAM" id="SignalP"/>
    </source>
</evidence>
<dbReference type="RefSeq" id="XP_020043259.1">
    <property type="nucleotide sequence ID" value="XM_020187670.1"/>
</dbReference>
<name>A0A8C0X0U1_CASCN</name>
<dbReference type="InterPro" id="IPR018363">
    <property type="entry name" value="CD59_antigen_CS"/>
</dbReference>
<dbReference type="PROSITE" id="PS00983">
    <property type="entry name" value="LY6_UPAR"/>
    <property type="match status" value="1"/>
</dbReference>
<dbReference type="GO" id="GO:0005886">
    <property type="term" value="C:plasma membrane"/>
    <property type="evidence" value="ECO:0007669"/>
    <property type="project" value="UniProtKB-SubCell"/>
</dbReference>
<organism evidence="8">
    <name type="scientific">Castor canadensis</name>
    <name type="common">American beaver</name>
    <dbReference type="NCBI Taxonomy" id="51338"/>
    <lineage>
        <taxon>Eukaryota</taxon>
        <taxon>Metazoa</taxon>
        <taxon>Chordata</taxon>
        <taxon>Craniata</taxon>
        <taxon>Vertebrata</taxon>
        <taxon>Euteleostomi</taxon>
        <taxon>Mammalia</taxon>
        <taxon>Eutheria</taxon>
        <taxon>Euarchontoglires</taxon>
        <taxon>Glires</taxon>
        <taxon>Rodentia</taxon>
        <taxon>Castorimorpha</taxon>
        <taxon>Castoridae</taxon>
        <taxon>Castor</taxon>
    </lineage>
</organism>
<evidence type="ECO:0000256" key="2">
    <source>
        <dbReference type="ARBA" id="ARBA00022475"/>
    </source>
</evidence>
<dbReference type="InterPro" id="IPR045860">
    <property type="entry name" value="Snake_toxin-like_sf"/>
</dbReference>
<keyword evidence="3 6" id="KW-0732">Signal</keyword>
<evidence type="ECO:0000313" key="9">
    <source>
        <dbReference type="Proteomes" id="UP001732720"/>
    </source>
</evidence>
<dbReference type="SUPFAM" id="SSF57302">
    <property type="entry name" value="Snake toxin-like"/>
    <property type="match status" value="1"/>
</dbReference>
<dbReference type="InterPro" id="IPR051110">
    <property type="entry name" value="Ly-6/neurotoxin-like_GPI-ap"/>
</dbReference>
<evidence type="ECO:0000256" key="4">
    <source>
        <dbReference type="ARBA" id="ARBA00023136"/>
    </source>
</evidence>
<keyword evidence="4" id="KW-0472">Membrane</keyword>
<feature type="signal peptide" evidence="6">
    <location>
        <begin position="1"/>
        <end position="20"/>
    </location>
</feature>
<reference evidence="8" key="1">
    <citation type="submission" date="2023-09" db="UniProtKB">
        <authorList>
            <consortium name="Ensembl"/>
        </authorList>
    </citation>
    <scope>IDENTIFICATION</scope>
</reference>
<sequence>MRIHLLWLLPLLLLVWPAQALRCHQCTARGNCLNATTCGDNTQYCLTTWNSPPGQKMIVIKSCAYTCPGFQQSLDSSWASCCNTDLCNSAMSRRASWGLLALSVWCVYLNR</sequence>
<evidence type="ECO:0000313" key="8">
    <source>
        <dbReference type="Ensembl" id="ENSCCNP00000019572.1"/>
    </source>
</evidence>
<dbReference type="Pfam" id="PF00087">
    <property type="entry name" value="Toxin_TOLIP"/>
    <property type="match status" value="1"/>
</dbReference>
<dbReference type="PANTHER" id="PTHR16983:SF28">
    <property type="entry name" value="LYMPHOCYTE ANTIGEN 6 COMPLEX, LOCUS M"/>
    <property type="match status" value="1"/>
</dbReference>
<keyword evidence="2" id="KW-1003">Cell membrane</keyword>
<proteinExistence type="predicted"/>
<dbReference type="KEGG" id="ccan:109702277"/>
<feature type="domain" description="UPAR/Ly6" evidence="7">
    <location>
        <begin position="21"/>
        <end position="100"/>
    </location>
</feature>
<dbReference type="SMART" id="SM00134">
    <property type="entry name" value="LU"/>
    <property type="match status" value="1"/>
</dbReference>
<dbReference type="GeneID" id="109702277"/>
<evidence type="ECO:0000256" key="1">
    <source>
        <dbReference type="ARBA" id="ARBA00004236"/>
    </source>
</evidence>
<keyword evidence="9" id="KW-1185">Reference proteome</keyword>
<feature type="chain" id="PRO_5044674411" evidence="6">
    <location>
        <begin position="21"/>
        <end position="111"/>
    </location>
</feature>
<dbReference type="InterPro" id="IPR035076">
    <property type="entry name" value="Toxin/TOLIP"/>
</dbReference>
<comment type="subcellular location">
    <subcellularLocation>
        <location evidence="1">Cell membrane</location>
    </subcellularLocation>
</comment>
<evidence type="ECO:0000256" key="3">
    <source>
        <dbReference type="ARBA" id="ARBA00022729"/>
    </source>
</evidence>
<dbReference type="AlphaFoldDB" id="A0A8C0X0U1"/>
<evidence type="ECO:0000313" key="10">
    <source>
        <dbReference type="RefSeq" id="XP_020043259.1"/>
    </source>
</evidence>